<evidence type="ECO:0000313" key="5">
    <source>
        <dbReference type="EMBL" id="SEH66468.1"/>
    </source>
</evidence>
<dbReference type="GO" id="GO:0004252">
    <property type="term" value="F:serine-type endopeptidase activity"/>
    <property type="evidence" value="ECO:0007669"/>
    <property type="project" value="InterPro"/>
</dbReference>
<reference evidence="6" key="1">
    <citation type="submission" date="2016-10" db="EMBL/GenBank/DDBJ databases">
        <authorList>
            <person name="Varghese N."/>
            <person name="Submissions S."/>
        </authorList>
    </citation>
    <scope>NUCLEOTIDE SEQUENCE [LARGE SCALE GENOMIC DNA]</scope>
    <source>
        <strain evidence="6">DSM 13234</strain>
    </source>
</reference>
<evidence type="ECO:0000256" key="1">
    <source>
        <dbReference type="ARBA" id="ARBA00022670"/>
    </source>
</evidence>
<dbReference type="Gene3D" id="3.40.50.200">
    <property type="entry name" value="Peptidase S8/S53 domain"/>
    <property type="match status" value="1"/>
</dbReference>
<dbReference type="InterPro" id="IPR023828">
    <property type="entry name" value="Peptidase_S8_Ser-AS"/>
</dbReference>
<dbReference type="CDD" id="cd04847">
    <property type="entry name" value="Peptidases_S8_Subtilisin_like_2"/>
    <property type="match status" value="1"/>
</dbReference>
<dbReference type="InterPro" id="IPR000209">
    <property type="entry name" value="Peptidase_S8/S53_dom"/>
</dbReference>
<evidence type="ECO:0000256" key="3">
    <source>
        <dbReference type="ARBA" id="ARBA00022825"/>
    </source>
</evidence>
<keyword evidence="2" id="KW-0378">Hydrolase</keyword>
<dbReference type="InterPro" id="IPR034074">
    <property type="entry name" value="Y4bN_pept_dom"/>
</dbReference>
<evidence type="ECO:0000259" key="4">
    <source>
        <dbReference type="Pfam" id="PF00082"/>
    </source>
</evidence>
<dbReference type="Proteomes" id="UP000182983">
    <property type="component" value="Unassembled WGS sequence"/>
</dbReference>
<keyword evidence="6" id="KW-1185">Reference proteome</keyword>
<organism evidence="5 6">
    <name type="scientific">Magnetospirillum fulvum</name>
    <name type="common">Rhodospirillum fulvum</name>
    <dbReference type="NCBI Taxonomy" id="1082"/>
    <lineage>
        <taxon>Bacteria</taxon>
        <taxon>Pseudomonadati</taxon>
        <taxon>Pseudomonadota</taxon>
        <taxon>Alphaproteobacteria</taxon>
        <taxon>Rhodospirillales</taxon>
        <taxon>Rhodospirillaceae</taxon>
        <taxon>Magnetospirillum</taxon>
    </lineage>
</organism>
<feature type="domain" description="Peptidase S8/S53" evidence="4">
    <location>
        <begin position="314"/>
        <end position="551"/>
    </location>
</feature>
<proteinExistence type="predicted"/>
<dbReference type="SUPFAM" id="SSF52743">
    <property type="entry name" value="Subtilisin-like"/>
    <property type="match status" value="1"/>
</dbReference>
<keyword evidence="3" id="KW-0720">Serine protease</keyword>
<dbReference type="RefSeq" id="WP_074770678.1">
    <property type="nucleotide sequence ID" value="NZ_FNWO01000023.1"/>
</dbReference>
<dbReference type="OrthoDB" id="8266064at2"/>
<dbReference type="Pfam" id="PF00082">
    <property type="entry name" value="Peptidase_S8"/>
    <property type="match status" value="1"/>
</dbReference>
<sequence length="749" mass="82054">MATEDGGKPLLNPVLALTTEPRKEAPDVRSKDASKINVARLSGQMVRLAASCRGIYAKRRDVPVYGGRVLIRASMFDDSYAPTYTPSDLFTERLGCRLVAPTKGGYLIEAMADKLLELVAAIERPLGPKAQVDISRIEDIRPFDGEAILRGRTIDQLWESAPAEGDHGKLFMLWLAPFIDGQAREALMVKLDELARRSVFIPTLPGVDLERLPGLAEGRLHALQTPNQSSLARAVRRYRNSGHARASVWVPSKEALVQLVSSGASFRVDAVQKLEVTSAGEGREPGPPPPHNLTNQPIVGVVDGGLTADSYLVAEAWRAPAFVEDGKADHTHGNRVTSLVVQAHAWNNNLHLPELFCRVGTVQAVPRKGANVLINPESLIAYMENVVATHPETKVWNFSVNQPDPVDPDTVSFLGHEISRLARDHGILPIISVGNKSAHNRERLSPPADCEAAIVVAGRQYDGSGRPADRCPVSLPGPGPGGMRKPDVSWFSNLRVLGGTEQRGTSFAAPLVSALAAHTFANLREPTPDLVRGLLLNAAEIDEFCFYLGWGSPYQGNLPWNCAPGSVTLAWRSELRPGIEHYWDGIPIPPQMVRDGKMFGSASLTAILRPLLSEEGEGNYFASRLETALQYRHNGATKNLLGSMKESEVPELVAREDYAKWQPIRRHYRKIKNGVSFTESNMRIRARIYTRDLFQFGIVKNSELGLLEVTFVLTLSDGSNKSDIYNSVAQQLGSFVESAVVNQEIEIEP</sequence>
<dbReference type="PROSITE" id="PS00138">
    <property type="entry name" value="SUBTILASE_SER"/>
    <property type="match status" value="1"/>
</dbReference>
<name>A0A1H6JV72_MAGFU</name>
<dbReference type="GO" id="GO:0006508">
    <property type="term" value="P:proteolysis"/>
    <property type="evidence" value="ECO:0007669"/>
    <property type="project" value="UniProtKB-KW"/>
</dbReference>
<evidence type="ECO:0000256" key="2">
    <source>
        <dbReference type="ARBA" id="ARBA00022801"/>
    </source>
</evidence>
<keyword evidence="1" id="KW-0645">Protease</keyword>
<evidence type="ECO:0000313" key="6">
    <source>
        <dbReference type="Proteomes" id="UP000182983"/>
    </source>
</evidence>
<accession>A0A1H6JV72</accession>
<protein>
    <submittedName>
        <fullName evidence="5">Subtilase family protein</fullName>
    </submittedName>
</protein>
<gene>
    <name evidence="5" type="ORF">SAMN04244559_03357</name>
</gene>
<dbReference type="EMBL" id="FNWO01000023">
    <property type="protein sequence ID" value="SEH66468.1"/>
    <property type="molecule type" value="Genomic_DNA"/>
</dbReference>
<dbReference type="InterPro" id="IPR036852">
    <property type="entry name" value="Peptidase_S8/S53_dom_sf"/>
</dbReference>
<dbReference type="AlphaFoldDB" id="A0A1H6JV72"/>